<dbReference type="Proteomes" id="UP000758652">
    <property type="component" value="Unassembled WGS sequence"/>
</dbReference>
<evidence type="ECO:0008006" key="4">
    <source>
        <dbReference type="Google" id="ProtNLM"/>
    </source>
</evidence>
<reference evidence="2 3" key="1">
    <citation type="submission" date="2020-10" db="EMBL/GenBank/DDBJ databases">
        <title>ChiBAC.</title>
        <authorList>
            <person name="Zenner C."/>
            <person name="Hitch T.C.A."/>
            <person name="Clavel T."/>
        </authorList>
    </citation>
    <scope>NUCLEOTIDE SEQUENCE [LARGE SCALE GENOMIC DNA]</scope>
    <source>
        <strain evidence="2 3">DSM 108991</strain>
    </source>
</reference>
<sequence>MIVRNSLRQMRRTPLRTAVFFFLILAATAMLAVGINLWNINRESIRELEQGFTTIGTVEQRRETSSYEAVWDAREKDYTYRAQQDYGRWVSTEELDFEGADYIIKPERKVFFGAYMEDSVLYNVQPDYDTDYYLESTNQQITVEAVPYETGVAAPIKVKVARLLEGNENLFLGDLWVCDHYNPDPPVLEAGKRYIMCIYSSPDRHGTDNDADLAGEYQISHITCDQYTPEGEKVEGSFEELSVDEVTEGFYETERGQQWLNILDENYIAVNTIPVQPVSSLDLLLGFYTDNASVQKGREITEEEFASGEDVCLVSDLFARMNGLEVGDELRLPLIYAAYTSPAQSYLPSGGGGAPPGRLINAQGELYDAFDEDTYKIVGIYTQKIRQDGARDALGFNEVIVPERSVEGDWSDHIVSAAPMSASNTTFQIPNGSIRSYMEKFRTLGLDQLEIRFYDDGYTDLEEGIENRRITSGVLLAGGSLMTVLVLALFGHLYISRQERRTAIERSLGLTKKGCAVSLLSGMLLLTAAGVLAGGCAGALLTEAAAGQTEAGSFHDIMFSSGALETEEEAGAEAQEMTKKSQPAAGGAAAAAAVFVLASAITGGFMRRNLKREPLALLENYDE</sequence>
<proteinExistence type="predicted"/>
<keyword evidence="3" id="KW-1185">Reference proteome</keyword>
<keyword evidence="1" id="KW-1133">Transmembrane helix</keyword>
<feature type="transmembrane region" description="Helical" evidence="1">
    <location>
        <begin position="516"/>
        <end position="541"/>
    </location>
</feature>
<organism evidence="2 3">
    <name type="scientific">Claveliimonas monacensis</name>
    <dbReference type="NCBI Taxonomy" id="2779351"/>
    <lineage>
        <taxon>Bacteria</taxon>
        <taxon>Bacillati</taxon>
        <taxon>Bacillota</taxon>
        <taxon>Clostridia</taxon>
        <taxon>Lachnospirales</taxon>
        <taxon>Lachnospiraceae</taxon>
        <taxon>Claveliimonas</taxon>
    </lineage>
</organism>
<protein>
    <recommendedName>
        <fullName evidence="4">ABC transporter permease</fullName>
    </recommendedName>
</protein>
<accession>A0ABR9RKY8</accession>
<name>A0ABR9RKY8_9FIRM</name>
<keyword evidence="1" id="KW-0472">Membrane</keyword>
<feature type="transmembrane region" description="Helical" evidence="1">
    <location>
        <begin position="584"/>
        <end position="605"/>
    </location>
</feature>
<evidence type="ECO:0000256" key="1">
    <source>
        <dbReference type="SAM" id="Phobius"/>
    </source>
</evidence>
<feature type="transmembrane region" description="Helical" evidence="1">
    <location>
        <begin position="474"/>
        <end position="495"/>
    </location>
</feature>
<dbReference type="InterPro" id="IPR050250">
    <property type="entry name" value="Macrolide_Exporter_MacB"/>
</dbReference>
<evidence type="ECO:0000313" key="2">
    <source>
        <dbReference type="EMBL" id="MBE5063627.1"/>
    </source>
</evidence>
<dbReference type="PANTHER" id="PTHR30572:SF4">
    <property type="entry name" value="ABC TRANSPORTER PERMEASE YTRF"/>
    <property type="match status" value="1"/>
</dbReference>
<evidence type="ECO:0000313" key="3">
    <source>
        <dbReference type="Proteomes" id="UP000758652"/>
    </source>
</evidence>
<dbReference type="EMBL" id="JADCKL010000008">
    <property type="protein sequence ID" value="MBE5063627.1"/>
    <property type="molecule type" value="Genomic_DNA"/>
</dbReference>
<comment type="caution">
    <text evidence="2">The sequence shown here is derived from an EMBL/GenBank/DDBJ whole genome shotgun (WGS) entry which is preliminary data.</text>
</comment>
<dbReference type="PANTHER" id="PTHR30572">
    <property type="entry name" value="MEMBRANE COMPONENT OF TRANSPORTER-RELATED"/>
    <property type="match status" value="1"/>
</dbReference>
<dbReference type="RefSeq" id="WP_226395122.1">
    <property type="nucleotide sequence ID" value="NZ_JADCKL010000008.1"/>
</dbReference>
<keyword evidence="1" id="KW-0812">Transmembrane</keyword>
<gene>
    <name evidence="2" type="ORF">INF30_10170</name>
</gene>